<gene>
    <name evidence="6" type="ORF">GJG86_12935</name>
</gene>
<dbReference type="PROSITE" id="PS50043">
    <property type="entry name" value="HTH_LUXR_2"/>
    <property type="match status" value="1"/>
</dbReference>
<dbReference type="PANTHER" id="PTHR44688:SF16">
    <property type="entry name" value="DNA-BINDING TRANSCRIPTIONAL ACTIVATOR DEVR_DOSR"/>
    <property type="match status" value="1"/>
</dbReference>
<dbReference type="PRINTS" id="PR00038">
    <property type="entry name" value="HTHLUXR"/>
</dbReference>
<name>A0A6N7RRW2_9ACTN</name>
<evidence type="ECO:0000256" key="3">
    <source>
        <dbReference type="ARBA" id="ARBA00023163"/>
    </source>
</evidence>
<sequence>MGNAVDGRSGARGFSAFLARHLPLFSINFLGLVAVRIWIQADLYDRYTSTDSGIITIAANLLRAVLILVMLAIIARRGFSPKAQNALSLVSAAAMTTASALFLLESVYPSQTLVASACALAGFGIIWGGGMWMCFYVRLRPAEALLYAFLSLAASSFLGLFLGIVPENVALLVAILMPTLSCIAFKRAQALLDAREDREAPGGREDAARRPESLYDREPRSTFVRLLAGVALFNLALGIARGFPSGASIELPLLFQALHQVGAVALSLGVIGWALVAGRTLKFSSLWNVAVTLVVAGVLTLASMSEPLAPFGAMLIAAANTFSLGLLWYSCYDIARHSSWAPYAILGLGWVAHILPRELGRALIWVVEPHSAAAVGITTVIVLLLAVSMALLLGDSIPRTRPLFADFRTRGGSIASSIAAHAQAALAGGGEAADTDAAGDTLTRQLEQLKRRYFLTEREHEVVALLARGRSKTAIGEKLLLSENTVKTYVKNVYAKLDVHTKQELLDRIDEQPVG</sequence>
<dbReference type="InterPro" id="IPR000792">
    <property type="entry name" value="Tscrpt_reg_LuxR_C"/>
</dbReference>
<dbReference type="SUPFAM" id="SSF46894">
    <property type="entry name" value="C-terminal effector domain of the bipartite response regulators"/>
    <property type="match status" value="1"/>
</dbReference>
<feature type="transmembrane region" description="Helical" evidence="4">
    <location>
        <begin position="169"/>
        <end position="185"/>
    </location>
</feature>
<feature type="transmembrane region" description="Helical" evidence="4">
    <location>
        <begin position="371"/>
        <end position="393"/>
    </location>
</feature>
<feature type="transmembrane region" description="Helical" evidence="4">
    <location>
        <begin position="144"/>
        <end position="163"/>
    </location>
</feature>
<dbReference type="GO" id="GO:0003677">
    <property type="term" value="F:DNA binding"/>
    <property type="evidence" value="ECO:0007669"/>
    <property type="project" value="UniProtKB-KW"/>
</dbReference>
<evidence type="ECO:0000256" key="4">
    <source>
        <dbReference type="SAM" id="Phobius"/>
    </source>
</evidence>
<feature type="transmembrane region" description="Helical" evidence="4">
    <location>
        <begin position="255"/>
        <end position="276"/>
    </location>
</feature>
<keyword evidence="4" id="KW-0812">Transmembrane</keyword>
<feature type="transmembrane region" description="Helical" evidence="4">
    <location>
        <begin position="308"/>
        <end position="328"/>
    </location>
</feature>
<feature type="transmembrane region" description="Helical" evidence="4">
    <location>
        <begin position="21"/>
        <end position="41"/>
    </location>
</feature>
<evidence type="ECO:0000259" key="5">
    <source>
        <dbReference type="PROSITE" id="PS50043"/>
    </source>
</evidence>
<dbReference type="Pfam" id="PF00196">
    <property type="entry name" value="GerE"/>
    <property type="match status" value="1"/>
</dbReference>
<dbReference type="AlphaFoldDB" id="A0A6N7RRW2"/>
<dbReference type="PANTHER" id="PTHR44688">
    <property type="entry name" value="DNA-BINDING TRANSCRIPTIONAL ACTIVATOR DEVR_DOSR"/>
    <property type="match status" value="1"/>
</dbReference>
<feature type="domain" description="HTH luxR-type" evidence="5">
    <location>
        <begin position="448"/>
        <end position="513"/>
    </location>
</feature>
<evidence type="ECO:0000313" key="6">
    <source>
        <dbReference type="EMBL" id="MRX83388.1"/>
    </source>
</evidence>
<dbReference type="RefSeq" id="WP_154334206.1">
    <property type="nucleotide sequence ID" value="NZ_VTFY01000011.1"/>
</dbReference>
<accession>A0A6N7RRW2</accession>
<comment type="caution">
    <text evidence="6">The sequence shown here is derived from an EMBL/GenBank/DDBJ whole genome shotgun (WGS) entry which is preliminary data.</text>
</comment>
<feature type="transmembrane region" description="Helical" evidence="4">
    <location>
        <begin position="223"/>
        <end position="243"/>
    </location>
</feature>
<feature type="transmembrane region" description="Helical" evidence="4">
    <location>
        <begin position="283"/>
        <end position="302"/>
    </location>
</feature>
<keyword evidence="7" id="KW-1185">Reference proteome</keyword>
<organism evidence="6 7">
    <name type="scientific">Eggerthella guodeyinii</name>
    <dbReference type="NCBI Taxonomy" id="2690837"/>
    <lineage>
        <taxon>Bacteria</taxon>
        <taxon>Bacillati</taxon>
        <taxon>Actinomycetota</taxon>
        <taxon>Coriobacteriia</taxon>
        <taxon>Eggerthellales</taxon>
        <taxon>Eggerthellaceae</taxon>
        <taxon>Eggerthella</taxon>
    </lineage>
</organism>
<dbReference type="EMBL" id="VTFY01000011">
    <property type="protein sequence ID" value="MRX83388.1"/>
    <property type="molecule type" value="Genomic_DNA"/>
</dbReference>
<evidence type="ECO:0000256" key="1">
    <source>
        <dbReference type="ARBA" id="ARBA00023015"/>
    </source>
</evidence>
<evidence type="ECO:0000256" key="2">
    <source>
        <dbReference type="ARBA" id="ARBA00023125"/>
    </source>
</evidence>
<dbReference type="SMART" id="SM00421">
    <property type="entry name" value="HTH_LUXR"/>
    <property type="match status" value="1"/>
</dbReference>
<feature type="transmembrane region" description="Helical" evidence="4">
    <location>
        <begin position="53"/>
        <end position="74"/>
    </location>
</feature>
<evidence type="ECO:0000313" key="7">
    <source>
        <dbReference type="Proteomes" id="UP000438093"/>
    </source>
</evidence>
<dbReference type="InterPro" id="IPR016032">
    <property type="entry name" value="Sig_transdc_resp-reg_C-effctor"/>
</dbReference>
<dbReference type="InterPro" id="IPR036388">
    <property type="entry name" value="WH-like_DNA-bd_sf"/>
</dbReference>
<keyword evidence="2" id="KW-0238">DNA-binding</keyword>
<feature type="transmembrane region" description="Helical" evidence="4">
    <location>
        <begin position="114"/>
        <end position="137"/>
    </location>
</feature>
<dbReference type="GO" id="GO:0006355">
    <property type="term" value="P:regulation of DNA-templated transcription"/>
    <property type="evidence" value="ECO:0007669"/>
    <property type="project" value="InterPro"/>
</dbReference>
<keyword evidence="4" id="KW-1133">Transmembrane helix</keyword>
<keyword evidence="1" id="KW-0805">Transcription regulation</keyword>
<keyword evidence="4" id="KW-0472">Membrane</keyword>
<reference evidence="7" key="1">
    <citation type="submission" date="2019-08" db="EMBL/GenBank/DDBJ databases">
        <title>Arthrobacter sp. nov., isolated from plateau pika and Tibetan wild ass.</title>
        <authorList>
            <person name="Ge Y."/>
        </authorList>
    </citation>
    <scope>NUCLEOTIDE SEQUENCE [LARGE SCALE GENOMIC DNA]</scope>
    <source>
        <strain evidence="7">HF-4214</strain>
    </source>
</reference>
<feature type="transmembrane region" description="Helical" evidence="4">
    <location>
        <begin position="340"/>
        <end position="359"/>
    </location>
</feature>
<feature type="transmembrane region" description="Helical" evidence="4">
    <location>
        <begin position="86"/>
        <end position="108"/>
    </location>
</feature>
<dbReference type="Proteomes" id="UP000438093">
    <property type="component" value="Unassembled WGS sequence"/>
</dbReference>
<dbReference type="Gene3D" id="1.10.10.10">
    <property type="entry name" value="Winged helix-like DNA-binding domain superfamily/Winged helix DNA-binding domain"/>
    <property type="match status" value="1"/>
</dbReference>
<dbReference type="CDD" id="cd06170">
    <property type="entry name" value="LuxR_C_like"/>
    <property type="match status" value="1"/>
</dbReference>
<keyword evidence="3" id="KW-0804">Transcription</keyword>
<proteinExistence type="predicted"/>
<protein>
    <submittedName>
        <fullName evidence="6">Helix-turn-helix transcriptional regulator</fullName>
    </submittedName>
</protein>